<evidence type="ECO:0000313" key="2">
    <source>
        <dbReference type="Proteomes" id="UP000011835"/>
    </source>
</evidence>
<dbReference type="PANTHER" id="PTHR18901:SF38">
    <property type="entry name" value="PSEUDOURIDINE-5'-PHOSPHATASE"/>
    <property type="match status" value="1"/>
</dbReference>
<dbReference type="InterPro" id="IPR023198">
    <property type="entry name" value="PGP-like_dom2"/>
</dbReference>
<protein>
    <recommendedName>
        <fullName evidence="3">Haloacid dehalogenase</fullName>
    </recommendedName>
</protein>
<sequence length="260" mass="27969">MATVGCPGNVPQAAAHPHDFPQVRQTMLKAVFWDMDGTLIDSEPYWHESELRLAAAHGGYWDEDLAWQGSGTPVPQVARQMIERGTALTVEEISKGMVDYVAQQERLRMPWIPGVLDVLRSLADARIPSVLVTTSPRNLAQNLVAQAPEGVFAGYICGDDDVAKKPDPAPYLAAGKLLDIEADMMPYCVAVEDSMSGLRSAAASGATTIAQTGYMRADTSHGPQYASIRGYEGITAETFDQFVRQRVAGESGAGASAARR</sequence>
<dbReference type="EMBL" id="CP004346">
    <property type="protein sequence ID" value="AGH41944.1"/>
    <property type="molecule type" value="Genomic_DNA"/>
</dbReference>
<dbReference type="InterPro" id="IPR006439">
    <property type="entry name" value="HAD-SF_hydro_IA"/>
</dbReference>
<evidence type="ECO:0008006" key="3">
    <source>
        <dbReference type="Google" id="ProtNLM"/>
    </source>
</evidence>
<organism evidence="1 2">
    <name type="scientific">Bifidobacterium thermophilum RBL67</name>
    <dbReference type="NCBI Taxonomy" id="1254439"/>
    <lineage>
        <taxon>Bacteria</taxon>
        <taxon>Bacillati</taxon>
        <taxon>Actinomycetota</taxon>
        <taxon>Actinomycetes</taxon>
        <taxon>Bifidobacteriales</taxon>
        <taxon>Bifidobacteriaceae</taxon>
        <taxon>Bifidobacterium</taxon>
    </lineage>
</organism>
<dbReference type="SFLD" id="SFLDS00003">
    <property type="entry name" value="Haloacid_Dehalogenase"/>
    <property type="match status" value="1"/>
</dbReference>
<dbReference type="CDD" id="cd07505">
    <property type="entry name" value="HAD_BPGM-like"/>
    <property type="match status" value="1"/>
</dbReference>
<dbReference type="SFLD" id="SFLDG01129">
    <property type="entry name" value="C1.5:_HAD__Beta-PGM__Phosphata"/>
    <property type="match status" value="1"/>
</dbReference>
<dbReference type="AlphaFoldDB" id="M4RIE5"/>
<keyword evidence="2" id="KW-1185">Reference proteome</keyword>
<dbReference type="Proteomes" id="UP000011835">
    <property type="component" value="Chromosome"/>
</dbReference>
<dbReference type="Pfam" id="PF00702">
    <property type="entry name" value="Hydrolase"/>
    <property type="match status" value="1"/>
</dbReference>
<dbReference type="HOGENOM" id="CLU_045011_13_1_11"/>
<dbReference type="Gene3D" id="1.10.150.240">
    <property type="entry name" value="Putative phosphatase, domain 2"/>
    <property type="match status" value="1"/>
</dbReference>
<dbReference type="SUPFAM" id="SSF56784">
    <property type="entry name" value="HAD-like"/>
    <property type="match status" value="1"/>
</dbReference>
<dbReference type="PATRIC" id="fig|1254439.12.peg.1669"/>
<dbReference type="InterPro" id="IPR036412">
    <property type="entry name" value="HAD-like_sf"/>
</dbReference>
<dbReference type="Gene3D" id="3.40.50.1000">
    <property type="entry name" value="HAD superfamily/HAD-like"/>
    <property type="match status" value="1"/>
</dbReference>
<dbReference type="KEGG" id="btp:D805_1677"/>
<reference evidence="1 2" key="1">
    <citation type="journal article" date="2013" name="Genome Announc.">
        <title>Complete Genome Sequence of the Probiotic Bifidobacterium thermophilum Strain RBL67.</title>
        <authorList>
            <person name="Jans C."/>
            <person name="Lacroix C."/>
            <person name="Follador R."/>
            <person name="Stevens M.J."/>
        </authorList>
    </citation>
    <scope>NUCLEOTIDE SEQUENCE [LARGE SCALE GENOMIC DNA]</scope>
    <source>
        <strain evidence="1 2">RBL67</strain>
    </source>
</reference>
<dbReference type="NCBIfam" id="TIGR01509">
    <property type="entry name" value="HAD-SF-IA-v3"/>
    <property type="match status" value="1"/>
</dbReference>
<name>M4RIE5_9BIFI</name>
<proteinExistence type="predicted"/>
<accession>M4RIE5</accession>
<dbReference type="PANTHER" id="PTHR18901">
    <property type="entry name" value="2-DEOXYGLUCOSE-6-PHOSPHATE PHOSPHATASE 2"/>
    <property type="match status" value="1"/>
</dbReference>
<gene>
    <name evidence="1" type="ORF">D805_1677</name>
</gene>
<evidence type="ECO:0000313" key="1">
    <source>
        <dbReference type="EMBL" id="AGH41944.1"/>
    </source>
</evidence>
<dbReference type="InterPro" id="IPR023214">
    <property type="entry name" value="HAD_sf"/>
</dbReference>